<protein>
    <recommendedName>
        <fullName evidence="3">F-box domain-containing protein</fullName>
    </recommendedName>
</protein>
<dbReference type="STRING" id="576137.A0A1L7WUU8"/>
<dbReference type="Proteomes" id="UP000184330">
    <property type="component" value="Unassembled WGS sequence"/>
</dbReference>
<evidence type="ECO:0000313" key="1">
    <source>
        <dbReference type="EMBL" id="CZR56555.1"/>
    </source>
</evidence>
<reference evidence="1 2" key="1">
    <citation type="submission" date="2016-03" db="EMBL/GenBank/DDBJ databases">
        <authorList>
            <person name="Ploux O."/>
        </authorList>
    </citation>
    <scope>NUCLEOTIDE SEQUENCE [LARGE SCALE GENOMIC DNA]</scope>
    <source>
        <strain evidence="1 2">UAMH 11012</strain>
    </source>
</reference>
<evidence type="ECO:0008006" key="3">
    <source>
        <dbReference type="Google" id="ProtNLM"/>
    </source>
</evidence>
<sequence>MSAFDTAPVEVVVRILSSCDNFQQLLRFITTCKRLHSIWLSNSGTIIWEVGPRDILCFDDALMAVRATDIVKDAHMMGARPPNPFPIASLSGTIKKPSPEELNRIFALQHMMHCIKHTIFHWKMRQMGFLKFGLGALGHFSPSGRYIQEEKGVDGEWHRNLYRGLYRGTLNVTFSWRYLEGRALGTVFVVLAGAVLAGAFNEPLFAAVDGCEKIAETLVRKRVRSDSQGEDILDEEVSEYLQSFPVYSDVTDQCERAFEPLADWLVANGKARHPDDEGAIVREILHVLAAYEHLQNKIVNGERGWCLGREDCNNAGAFPWDAEMLARKRGEVPPPLAPCGFPGGVRKTTVILFGNFQVEDISLPIDINDITNRFLFANPCEEVQQAKADRNGGAFWDILSFLPYHGTAGTYSPPDALLNFFKFVLRKFDYQFDDEAFIEDPDPGSETEMPFESFGWPVLFCDGEWGDCLLVDGNGQLKN</sequence>
<dbReference type="OrthoDB" id="3583317at2759"/>
<dbReference type="CDD" id="cd09917">
    <property type="entry name" value="F-box_SF"/>
    <property type="match status" value="1"/>
</dbReference>
<proteinExistence type="predicted"/>
<evidence type="ECO:0000313" key="2">
    <source>
        <dbReference type="Proteomes" id="UP000184330"/>
    </source>
</evidence>
<accession>A0A1L7WUU8</accession>
<name>A0A1L7WUU8_9HELO</name>
<organism evidence="1 2">
    <name type="scientific">Phialocephala subalpina</name>
    <dbReference type="NCBI Taxonomy" id="576137"/>
    <lineage>
        <taxon>Eukaryota</taxon>
        <taxon>Fungi</taxon>
        <taxon>Dikarya</taxon>
        <taxon>Ascomycota</taxon>
        <taxon>Pezizomycotina</taxon>
        <taxon>Leotiomycetes</taxon>
        <taxon>Helotiales</taxon>
        <taxon>Mollisiaceae</taxon>
        <taxon>Phialocephala</taxon>
        <taxon>Phialocephala fortinii species complex</taxon>
    </lineage>
</organism>
<keyword evidence="2" id="KW-1185">Reference proteome</keyword>
<dbReference type="AlphaFoldDB" id="A0A1L7WUU8"/>
<dbReference type="EMBL" id="FJOG01000008">
    <property type="protein sequence ID" value="CZR56555.1"/>
    <property type="molecule type" value="Genomic_DNA"/>
</dbReference>
<gene>
    <name evidence="1" type="ORF">PAC_06444</name>
</gene>